<keyword evidence="2" id="KW-0808">Transferase</keyword>
<keyword evidence="3" id="KW-0418">Kinase</keyword>
<dbReference type="InterPro" id="IPR016120">
    <property type="entry name" value="Sig_transdc_His_kin_SpoOB"/>
</dbReference>
<dbReference type="Proteomes" id="UP000070373">
    <property type="component" value="Unassembled WGS sequence"/>
</dbReference>
<evidence type="ECO:0000259" key="4">
    <source>
        <dbReference type="Pfam" id="PF14689"/>
    </source>
</evidence>
<keyword evidence="1" id="KW-0597">Phosphoprotein</keyword>
<feature type="domain" description="SpoOB alpha-helical" evidence="4">
    <location>
        <begin position="19"/>
        <end position="64"/>
    </location>
</feature>
<keyword evidence="6" id="KW-1185">Reference proteome</keyword>
<dbReference type="Gene3D" id="1.10.287.130">
    <property type="match status" value="1"/>
</dbReference>
<accession>A0A133UEM6</accession>
<evidence type="ECO:0000313" key="6">
    <source>
        <dbReference type="Proteomes" id="UP000070373"/>
    </source>
</evidence>
<reference evidence="5 6" key="1">
    <citation type="journal article" date="2016" name="Sci. Rep.">
        <title>Metabolic traits of an uncultured archaeal lineage -MSBL1- from brine pools of the Red Sea.</title>
        <authorList>
            <person name="Mwirichia R."/>
            <person name="Alam I."/>
            <person name="Rashid M."/>
            <person name="Vinu M."/>
            <person name="Ba-Alawi W."/>
            <person name="Anthony Kamau A."/>
            <person name="Kamanda Ngugi D."/>
            <person name="Goker M."/>
            <person name="Klenk H.P."/>
            <person name="Bajic V."/>
            <person name="Stingl U."/>
        </authorList>
    </citation>
    <scope>NUCLEOTIDE SEQUENCE [LARGE SCALE GENOMIC DNA]</scope>
    <source>
        <strain evidence="5">SCGC-AAA259E17</strain>
    </source>
</reference>
<evidence type="ECO:0000256" key="2">
    <source>
        <dbReference type="ARBA" id="ARBA00022679"/>
    </source>
</evidence>
<dbReference type="GO" id="GO:0000155">
    <property type="term" value="F:phosphorelay sensor kinase activity"/>
    <property type="evidence" value="ECO:0007669"/>
    <property type="project" value="InterPro"/>
</dbReference>
<comment type="caution">
    <text evidence="5">The sequence shown here is derived from an EMBL/GenBank/DDBJ whole genome shotgun (WGS) entry which is preliminary data.</text>
</comment>
<dbReference type="EMBL" id="LHXN01000036">
    <property type="protein sequence ID" value="KXA92688.1"/>
    <property type="molecule type" value="Genomic_DNA"/>
</dbReference>
<evidence type="ECO:0000313" key="5">
    <source>
        <dbReference type="EMBL" id="KXA92688.1"/>
    </source>
</evidence>
<dbReference type="InterPro" id="IPR039506">
    <property type="entry name" value="SPOB_a"/>
</dbReference>
<dbReference type="SUPFAM" id="SSF55890">
    <property type="entry name" value="Sporulation response regulatory protein Spo0B"/>
    <property type="match status" value="1"/>
</dbReference>
<evidence type="ECO:0000256" key="3">
    <source>
        <dbReference type="ARBA" id="ARBA00022777"/>
    </source>
</evidence>
<name>A0A133UEM6_9EURY</name>
<gene>
    <name evidence="5" type="ORF">AKJ64_02495</name>
</gene>
<dbReference type="AlphaFoldDB" id="A0A133UEM6"/>
<evidence type="ECO:0000256" key="1">
    <source>
        <dbReference type="ARBA" id="ARBA00022553"/>
    </source>
</evidence>
<protein>
    <recommendedName>
        <fullName evidence="4">SpoOB alpha-helical domain-containing protein</fullName>
    </recommendedName>
</protein>
<organism evidence="5 6">
    <name type="scientific">candidate division MSBL1 archaeon SCGC-AAA259E17</name>
    <dbReference type="NCBI Taxonomy" id="1698263"/>
    <lineage>
        <taxon>Archaea</taxon>
        <taxon>Methanobacteriati</taxon>
        <taxon>Methanobacteriota</taxon>
        <taxon>candidate division MSBL1</taxon>
    </lineage>
</organism>
<sequence length="78" mass="9247">MNKVRIEMADNQEEDYQARVRHDLKNKIQIIQGYLELTEDMDLPEEAEELISKSANAVEESKDLLAEWKRIQLREESE</sequence>
<dbReference type="Pfam" id="PF14689">
    <property type="entry name" value="SPOB_a"/>
    <property type="match status" value="1"/>
</dbReference>
<proteinExistence type="predicted"/>